<protein>
    <submittedName>
        <fullName evidence="2">FAD dependent oxidoreductase</fullName>
    </submittedName>
</protein>
<dbReference type="GO" id="GO:0005737">
    <property type="term" value="C:cytoplasm"/>
    <property type="evidence" value="ECO:0007669"/>
    <property type="project" value="TreeGrafter"/>
</dbReference>
<evidence type="ECO:0000313" key="2">
    <source>
        <dbReference type="EMBL" id="ADC66664.1"/>
    </source>
</evidence>
<dbReference type="PRINTS" id="PR00420">
    <property type="entry name" value="RNGMNOXGNASE"/>
</dbReference>
<proteinExistence type="predicted"/>
<dbReference type="InterPro" id="IPR006076">
    <property type="entry name" value="FAD-dep_OxRdtase"/>
</dbReference>
<evidence type="ECO:0000259" key="1">
    <source>
        <dbReference type="Pfam" id="PF01266"/>
    </source>
</evidence>
<feature type="domain" description="FAD dependent oxidoreductase" evidence="1">
    <location>
        <begin position="2"/>
        <end position="340"/>
    </location>
</feature>
<keyword evidence="3" id="KW-1185">Reference proteome</keyword>
<dbReference type="SUPFAM" id="SSF51905">
    <property type="entry name" value="FAD/NAD(P)-binding domain"/>
    <property type="match status" value="1"/>
</dbReference>
<organism evidence="2 3">
    <name type="scientific">Ferroglobus placidus (strain DSM 10642 / AEDII12DO)</name>
    <dbReference type="NCBI Taxonomy" id="589924"/>
    <lineage>
        <taxon>Archaea</taxon>
        <taxon>Methanobacteriati</taxon>
        <taxon>Methanobacteriota</taxon>
        <taxon>Archaeoglobi</taxon>
        <taxon>Archaeoglobales</taxon>
        <taxon>Archaeoglobaceae</taxon>
        <taxon>Ferroglobus</taxon>
    </lineage>
</organism>
<dbReference type="GeneID" id="8780104"/>
<dbReference type="EMBL" id="CP001899">
    <property type="protein sequence ID" value="ADC66664.1"/>
    <property type="molecule type" value="Genomic_DNA"/>
</dbReference>
<dbReference type="Proteomes" id="UP000002613">
    <property type="component" value="Chromosome"/>
</dbReference>
<dbReference type="AlphaFoldDB" id="D3S2V2"/>
<sequence>MRVAIIGSGIAGISLAYFLAKSGIDVAVFEKKYPLYGASGRNSGGITLQFDKPEFVDLAKESLKIYDRVQSEVGFNFLYRHDGYIKVARNKDDLDKLEKEVKVAKSRGVKAKMLEAEEVKEFVPDFNPDAIVGASYSEGGVIFPWPVIWGFAKGCKEMGVEIKKMSEVKEIVIEKGFVKGVKANGEIYKADYVVNAAGAWSNEVSSLAGVGLDNRIIKEEICVSESLKPYLDLYILDVSTGVYLSQSVRGEIVGGILGSEVEKPDTSSSFEFLTKYAKKASELIPKLKSLTILRQWAGVYDVAKDDMPVVGLTSVSGFIQFNGLGKFGMCIAPALAKELAILIVRGENRKIEKFSPLRLKIYH</sequence>
<dbReference type="STRING" id="589924.Ferp_2559"/>
<dbReference type="InterPro" id="IPR036188">
    <property type="entry name" value="FAD/NAD-bd_sf"/>
</dbReference>
<dbReference type="KEGG" id="fpl:Ferp_2559"/>
<reference evidence="2 3" key="2">
    <citation type="journal article" date="2011" name="Stand. Genomic Sci.">
        <title>Complete genome sequence of Ferroglobus placidus AEDII12DO.</title>
        <authorList>
            <person name="Anderson I."/>
            <person name="Risso C."/>
            <person name="Holmes D."/>
            <person name="Lucas S."/>
            <person name="Copeland A."/>
            <person name="Lapidus A."/>
            <person name="Cheng J.F."/>
            <person name="Bruce D."/>
            <person name="Goodwin L."/>
            <person name="Pitluck S."/>
            <person name="Saunders E."/>
            <person name="Brettin T."/>
            <person name="Detter J.C."/>
            <person name="Han C."/>
            <person name="Tapia R."/>
            <person name="Larimer F."/>
            <person name="Land M."/>
            <person name="Hauser L."/>
            <person name="Woyke T."/>
            <person name="Lovley D."/>
            <person name="Kyrpides N."/>
            <person name="Ivanova N."/>
        </authorList>
    </citation>
    <scope>NUCLEOTIDE SEQUENCE [LARGE SCALE GENOMIC DNA]</scope>
    <source>
        <strain evidence="3">DSM 10642 / AEDII12DO</strain>
    </source>
</reference>
<name>D3S2V2_FERPA</name>
<accession>D3S2V2</accession>
<dbReference type="HOGENOM" id="CLU_007884_4_1_2"/>
<gene>
    <name evidence="2" type="ordered locus">Ferp_2559</name>
</gene>
<dbReference type="Gene3D" id="3.50.50.60">
    <property type="entry name" value="FAD/NAD(P)-binding domain"/>
    <property type="match status" value="1"/>
</dbReference>
<dbReference type="Gene3D" id="3.30.9.10">
    <property type="entry name" value="D-Amino Acid Oxidase, subunit A, domain 2"/>
    <property type="match status" value="1"/>
</dbReference>
<evidence type="ECO:0000313" key="3">
    <source>
        <dbReference type="Proteomes" id="UP000002613"/>
    </source>
</evidence>
<dbReference type="eggNOG" id="arCOG00755">
    <property type="taxonomic scope" value="Archaea"/>
</dbReference>
<dbReference type="Pfam" id="PF01266">
    <property type="entry name" value="DAO"/>
    <property type="match status" value="1"/>
</dbReference>
<reference evidence="3" key="1">
    <citation type="submission" date="2010-02" db="EMBL/GenBank/DDBJ databases">
        <title>Complete sequence of Ferroglobus placidus DSM 10642.</title>
        <authorList>
            <consortium name="US DOE Joint Genome Institute"/>
            <person name="Lucas S."/>
            <person name="Copeland A."/>
            <person name="Lapidus A."/>
            <person name="Cheng J.-F."/>
            <person name="Bruce D."/>
            <person name="Goodwin L."/>
            <person name="Pitluck S."/>
            <person name="Saunders E."/>
            <person name="Brettin T."/>
            <person name="Detter J.C."/>
            <person name="Han C."/>
            <person name="Tapia R."/>
            <person name="Larimer F."/>
            <person name="Land M."/>
            <person name="Hauser L."/>
            <person name="Kyrpides N."/>
            <person name="Ivanova N."/>
            <person name="Holmes D."/>
            <person name="Lovley D."/>
            <person name="Kyrpides N."/>
            <person name="Anderson I.J."/>
            <person name="Woyke T."/>
        </authorList>
    </citation>
    <scope>NUCLEOTIDE SEQUENCE [LARGE SCALE GENOMIC DNA]</scope>
    <source>
        <strain evidence="3">DSM 10642 / AEDII12DO</strain>
    </source>
</reference>
<dbReference type="OrthoDB" id="168391at2157"/>
<dbReference type="PANTHER" id="PTHR13847">
    <property type="entry name" value="SARCOSINE DEHYDROGENASE-RELATED"/>
    <property type="match status" value="1"/>
</dbReference>
<dbReference type="PaxDb" id="589924-Ferp_2559"/>
<dbReference type="RefSeq" id="WP_012966996.1">
    <property type="nucleotide sequence ID" value="NC_013849.1"/>
</dbReference>